<protein>
    <submittedName>
        <fullName evidence="3">Serine-threonine-protein kinase D</fullName>
    </submittedName>
</protein>
<dbReference type="OrthoDB" id="9148835at2"/>
<dbReference type="AlphaFoldDB" id="U2G3J1"/>
<dbReference type="GO" id="GO:0016301">
    <property type="term" value="F:kinase activity"/>
    <property type="evidence" value="ECO:0007669"/>
    <property type="project" value="UniProtKB-KW"/>
</dbReference>
<feature type="compositionally biased region" description="Polar residues" evidence="1">
    <location>
        <begin position="1"/>
        <end position="17"/>
    </location>
</feature>
<dbReference type="Proteomes" id="UP000006242">
    <property type="component" value="Unassembled WGS sequence"/>
</dbReference>
<evidence type="ECO:0000259" key="2">
    <source>
        <dbReference type="PROSITE" id="PS51781"/>
    </source>
</evidence>
<dbReference type="SMART" id="SM00287">
    <property type="entry name" value="SH3b"/>
    <property type="match status" value="1"/>
</dbReference>
<dbReference type="Pfam" id="PF08239">
    <property type="entry name" value="SH3_3"/>
    <property type="match status" value="1"/>
</dbReference>
<name>U2G3J1_9GAMM</name>
<keyword evidence="3" id="KW-0418">Kinase</keyword>
<keyword evidence="4" id="KW-1185">Reference proteome</keyword>
<dbReference type="EMBL" id="AFNV02000001">
    <property type="protein sequence ID" value="ERJ20693.1"/>
    <property type="molecule type" value="Genomic_DNA"/>
</dbReference>
<dbReference type="InterPro" id="IPR003646">
    <property type="entry name" value="SH3-like_bac-type"/>
</dbReference>
<dbReference type="STRING" id="1033802.SSPSH_000030"/>
<evidence type="ECO:0000256" key="1">
    <source>
        <dbReference type="SAM" id="MobiDB-lite"/>
    </source>
</evidence>
<accession>U2G3J1</accession>
<evidence type="ECO:0000313" key="4">
    <source>
        <dbReference type="Proteomes" id="UP000006242"/>
    </source>
</evidence>
<dbReference type="Gene3D" id="2.30.30.40">
    <property type="entry name" value="SH3 Domains"/>
    <property type="match status" value="1"/>
</dbReference>
<reference evidence="3 4" key="1">
    <citation type="journal article" date="2011" name="J. Bacteriol.">
        <title>Genome sequence of Salinisphaera shabanensis, a gammaproteobacterium from the harsh, variable environment of the brine-seawater interface of the Shaban Deep in the Red Sea.</title>
        <authorList>
            <person name="Antunes A."/>
            <person name="Alam I."/>
            <person name="Bajic V.B."/>
            <person name="Stingl U."/>
        </authorList>
    </citation>
    <scope>NUCLEOTIDE SEQUENCE [LARGE SCALE GENOMIC DNA]</scope>
    <source>
        <strain evidence="3 4">E1L3A</strain>
    </source>
</reference>
<dbReference type="RefSeq" id="WP_006913389.1">
    <property type="nucleotide sequence ID" value="NZ_AFNV02000001.1"/>
</dbReference>
<organism evidence="3 4">
    <name type="scientific">Salinisphaera shabanensis E1L3A</name>
    <dbReference type="NCBI Taxonomy" id="1033802"/>
    <lineage>
        <taxon>Bacteria</taxon>
        <taxon>Pseudomonadati</taxon>
        <taxon>Pseudomonadota</taxon>
        <taxon>Gammaproteobacteria</taxon>
        <taxon>Salinisphaerales</taxon>
        <taxon>Salinisphaeraceae</taxon>
        <taxon>Salinisphaera</taxon>
    </lineage>
</organism>
<dbReference type="PROSITE" id="PS51781">
    <property type="entry name" value="SH3B"/>
    <property type="match status" value="1"/>
</dbReference>
<feature type="domain" description="SH3b" evidence="2">
    <location>
        <begin position="1"/>
        <end position="51"/>
    </location>
</feature>
<comment type="caution">
    <text evidence="3">The sequence shown here is derived from an EMBL/GenBank/DDBJ whole genome shotgun (WGS) entry which is preliminary data.</text>
</comment>
<evidence type="ECO:0000313" key="3">
    <source>
        <dbReference type="EMBL" id="ERJ20693.1"/>
    </source>
</evidence>
<gene>
    <name evidence="3" type="primary">spkD</name>
    <name evidence="3" type="ORF">SSPSH_000030</name>
</gene>
<sequence length="52" mass="5857">MRSGPGTSNDVVTQGKQGDSVVIRDEDGDWRYVEFSDGRKGWIADFLLDHED</sequence>
<feature type="region of interest" description="Disordered" evidence="1">
    <location>
        <begin position="1"/>
        <end position="20"/>
    </location>
</feature>
<reference evidence="3 4" key="2">
    <citation type="journal article" date="2013" name="PLoS ONE">
        <title>INDIGO - INtegrated Data Warehouse of MIcrobial GenOmes with Examples from the Red Sea Extremophiles.</title>
        <authorList>
            <person name="Alam I."/>
            <person name="Antunes A."/>
            <person name="Kamau A.A."/>
            <person name="Ba Alawi W."/>
            <person name="Kalkatawi M."/>
            <person name="Stingl U."/>
            <person name="Bajic V.B."/>
        </authorList>
    </citation>
    <scope>NUCLEOTIDE SEQUENCE [LARGE SCALE GENOMIC DNA]</scope>
    <source>
        <strain evidence="3 4">E1L3A</strain>
    </source>
</reference>
<keyword evidence="3" id="KW-0808">Transferase</keyword>
<proteinExistence type="predicted"/>